<dbReference type="InterPro" id="IPR037293">
    <property type="entry name" value="Gal_Oxidase_central_sf"/>
</dbReference>
<dbReference type="InterPro" id="IPR003410">
    <property type="entry name" value="HYR_dom"/>
</dbReference>
<dbReference type="SUPFAM" id="SSF50965">
    <property type="entry name" value="Galactose oxidase, central domain"/>
    <property type="match status" value="1"/>
</dbReference>
<gene>
    <name evidence="4" type="ORF">OV287_04190</name>
</gene>
<accession>A0ABT3ZWJ0</accession>
<evidence type="ECO:0000256" key="1">
    <source>
        <dbReference type="ARBA" id="ARBA00022441"/>
    </source>
</evidence>
<dbReference type="SUPFAM" id="SSF117281">
    <property type="entry name" value="Kelch motif"/>
    <property type="match status" value="1"/>
</dbReference>
<keyword evidence="1" id="KW-0880">Kelch repeat</keyword>
<reference evidence="4 5" key="1">
    <citation type="submission" date="2022-11" db="EMBL/GenBank/DDBJ databases">
        <title>Minimal conservation of predation-associated metabolite biosynthetic gene clusters underscores biosynthetic potential of Myxococcota including descriptions for ten novel species: Archangium lansinium sp. nov., Myxococcus landrumus sp. nov., Nannocystis bai.</title>
        <authorList>
            <person name="Ahearne A."/>
            <person name="Stevens C."/>
            <person name="Phillips K."/>
        </authorList>
    </citation>
    <scope>NUCLEOTIDE SEQUENCE [LARGE SCALE GENOMIC DNA]</scope>
    <source>
        <strain evidence="4 5">MIWBW</strain>
    </source>
</reference>
<proteinExistence type="predicted"/>
<dbReference type="Proteomes" id="UP001207654">
    <property type="component" value="Unassembled WGS sequence"/>
</dbReference>
<evidence type="ECO:0000313" key="5">
    <source>
        <dbReference type="Proteomes" id="UP001207654"/>
    </source>
</evidence>
<dbReference type="InterPro" id="IPR006652">
    <property type="entry name" value="Kelch_1"/>
</dbReference>
<dbReference type="Gene3D" id="2.60.40.10">
    <property type="entry name" value="Immunoglobulins"/>
    <property type="match status" value="1"/>
</dbReference>
<dbReference type="SMART" id="SM00612">
    <property type="entry name" value="Kelch"/>
    <property type="match status" value="6"/>
</dbReference>
<dbReference type="PROSITE" id="PS50825">
    <property type="entry name" value="HYR"/>
    <property type="match status" value="1"/>
</dbReference>
<keyword evidence="2" id="KW-0677">Repeat</keyword>
<evidence type="ECO:0000259" key="3">
    <source>
        <dbReference type="PROSITE" id="PS50825"/>
    </source>
</evidence>
<dbReference type="InterPro" id="IPR011043">
    <property type="entry name" value="Gal_Oxase/kelch_b-propeller"/>
</dbReference>
<dbReference type="Pfam" id="PF16403">
    <property type="entry name" value="Bact_surface_Ig-like"/>
    <property type="match status" value="1"/>
</dbReference>
<dbReference type="Gene3D" id="2.120.10.80">
    <property type="entry name" value="Kelch-type beta propeller"/>
    <property type="match status" value="2"/>
</dbReference>
<sequence>MAEKQFSASEYTGVFRARFNTMMLPKRFTPPTLHIPTRWPTLARCVTLMGALAGYSQAAVASTSGSSCTSPDLEPPVLTCPAAITVQCVYSGQDVLFDHADPEFSDNCGLQWVNYQPEYIGSPSTFTSWISATDLSGNSTSCATVWTVVDTHAPNLDVYGPLQMSLPVGAIFEEPGYRLVDDSCDGSYWWETRAQRSGSVNTSVPGTYTLTYRGSDRSGNESTATRQVKIYPFQPTLSSVSNTPQPRLLHTATLLQNGRVLVTGGFNTAAEEYDSQQAAWTTAGNSFTTHRGHTATVLHNGKVLIAGGTAPASEELYDPALKLWSLASPMSTPRYNHAAVTLPEGRVLVAGGGSSESSGPVLASAELYDPATNQWSPAGSLQTARRGHTMTLMKNGRVLVTGGTDENGNSLSSVELYDPATRMWSGMPGMNTGRTLHSATLLENGKLLVVGGSTQAWNQGSSTELFDFATYTWTVQGSLNNPRQEHTATRVIGDLVVVTGGFSNQSGILSSSEVYSPNTGTWKSTTSLGVGRYKHTATALDAYTVLLVGGANNTNQSAVELFKVNAQ</sequence>
<dbReference type="PANTHER" id="PTHR46344:SF27">
    <property type="entry name" value="KELCH REPEAT SUPERFAMILY PROTEIN"/>
    <property type="match status" value="1"/>
</dbReference>
<evidence type="ECO:0000313" key="4">
    <source>
        <dbReference type="EMBL" id="MCY1073676.1"/>
    </source>
</evidence>
<dbReference type="Gene3D" id="2.130.10.80">
    <property type="entry name" value="Galactose oxidase/kelch, beta-propeller"/>
    <property type="match status" value="1"/>
</dbReference>
<dbReference type="PANTHER" id="PTHR46344">
    <property type="entry name" value="OS02G0202900 PROTEIN"/>
    <property type="match status" value="1"/>
</dbReference>
<dbReference type="InterPro" id="IPR015915">
    <property type="entry name" value="Kelch-typ_b-propeller"/>
</dbReference>
<comment type="caution">
    <text evidence="4">The sequence shown here is derived from an EMBL/GenBank/DDBJ whole genome shotgun (WGS) entry which is preliminary data.</text>
</comment>
<dbReference type="Pfam" id="PF24681">
    <property type="entry name" value="Kelch_KLHDC2_KLHL20_DRC7"/>
    <property type="match status" value="1"/>
</dbReference>
<dbReference type="InterPro" id="IPR032179">
    <property type="entry name" value="Cry22Aa_Ig-like"/>
</dbReference>
<dbReference type="RefSeq" id="WP_267532674.1">
    <property type="nucleotide sequence ID" value="NZ_JAPNKA010000001.1"/>
</dbReference>
<evidence type="ECO:0000256" key="2">
    <source>
        <dbReference type="ARBA" id="ARBA00022737"/>
    </source>
</evidence>
<protein>
    <submittedName>
        <fullName evidence="4">DUF5011 domain-containing protein</fullName>
    </submittedName>
</protein>
<name>A0ABT3ZWJ0_9BACT</name>
<keyword evidence="5" id="KW-1185">Reference proteome</keyword>
<dbReference type="EMBL" id="JAPNKA010000001">
    <property type="protein sequence ID" value="MCY1073676.1"/>
    <property type="molecule type" value="Genomic_DNA"/>
</dbReference>
<organism evidence="4 5">
    <name type="scientific">Archangium lansingense</name>
    <dbReference type="NCBI Taxonomy" id="2995310"/>
    <lineage>
        <taxon>Bacteria</taxon>
        <taxon>Pseudomonadati</taxon>
        <taxon>Myxococcota</taxon>
        <taxon>Myxococcia</taxon>
        <taxon>Myxococcales</taxon>
        <taxon>Cystobacterineae</taxon>
        <taxon>Archangiaceae</taxon>
        <taxon>Archangium</taxon>
    </lineage>
</organism>
<feature type="domain" description="HYR" evidence="3">
    <location>
        <begin position="71"/>
        <end position="150"/>
    </location>
</feature>
<dbReference type="InterPro" id="IPR013783">
    <property type="entry name" value="Ig-like_fold"/>
</dbReference>